<evidence type="ECO:0000256" key="5">
    <source>
        <dbReference type="ARBA" id="ARBA00022734"/>
    </source>
</evidence>
<name>A0ABU5AT78_9HYPH</name>
<protein>
    <recommendedName>
        <fullName evidence="3">Lectin-like protein BA14k</fullName>
    </recommendedName>
</protein>
<comment type="caution">
    <text evidence="8">The sequence shown here is derived from an EMBL/GenBank/DDBJ whole genome shotgun (WGS) entry which is preliminary data.</text>
</comment>
<gene>
    <name evidence="8" type="ORF">RFM23_22970</name>
</gene>
<evidence type="ECO:0000256" key="6">
    <source>
        <dbReference type="ARBA" id="ARBA00025321"/>
    </source>
</evidence>
<feature type="region of interest" description="Disordered" evidence="7">
    <location>
        <begin position="60"/>
        <end position="110"/>
    </location>
</feature>
<keyword evidence="9" id="KW-1185">Reference proteome</keyword>
<comment type="similarity">
    <text evidence="2">Belongs to the BA14k family.</text>
</comment>
<comment type="function">
    <text evidence="6">Has immunoglobulin-binding and hemagglutination properties, and can bind to mannose. Essential for virulence. May be involved in LPS biosynthesis or polysaccharide transport.</text>
</comment>
<feature type="compositionally biased region" description="Low complexity" evidence="7">
    <location>
        <begin position="101"/>
        <end position="110"/>
    </location>
</feature>
<reference evidence="8 9" key="1">
    <citation type="submission" date="2023-08" db="EMBL/GenBank/DDBJ databases">
        <title>Implementing the SeqCode for naming new Mesorhizobium species isolated from Vachellia karroo root nodules.</title>
        <authorList>
            <person name="Van Lill M."/>
        </authorList>
    </citation>
    <scope>NUCLEOTIDE SEQUENCE [LARGE SCALE GENOMIC DNA]</scope>
    <source>
        <strain evidence="8 9">VK4B</strain>
    </source>
</reference>
<dbReference type="Proteomes" id="UP001276564">
    <property type="component" value="Unassembled WGS sequence"/>
</dbReference>
<dbReference type="Pfam" id="PF07886">
    <property type="entry name" value="BA14K"/>
    <property type="match status" value="2"/>
</dbReference>
<keyword evidence="4" id="KW-0472">Membrane</keyword>
<evidence type="ECO:0000256" key="3">
    <source>
        <dbReference type="ARBA" id="ARBA00020552"/>
    </source>
</evidence>
<sequence length="235" mass="24966">MKPLLGILGGFVLTLTIFASGLAFATWLLAAKPVGVVAPSQSVAELWTRNAEPVGAAKQALERVPARPVPADPKPADAAKPEIGPEVTASIEPPADDGQVPGEAPAAAGEGAEATMDLPASHVEWCESRYRSYRLDDNSYRSYSGEQRPCVSPYLDAGAADQGYVKVRDTSMKAAAMDGFATNYQGWPGDDTSGDGASAGVSADHIDYCFSRYRSYRPEDNSYQPYDGGPRQQCE</sequence>
<organism evidence="8 9">
    <name type="scientific">Mesorhizobium abyssinicae</name>
    <dbReference type="NCBI Taxonomy" id="1209958"/>
    <lineage>
        <taxon>Bacteria</taxon>
        <taxon>Pseudomonadati</taxon>
        <taxon>Pseudomonadota</taxon>
        <taxon>Alphaproteobacteria</taxon>
        <taxon>Hyphomicrobiales</taxon>
        <taxon>Phyllobacteriaceae</taxon>
        <taxon>Mesorhizobium</taxon>
    </lineage>
</organism>
<dbReference type="RefSeq" id="WP_320321457.1">
    <property type="nucleotide sequence ID" value="NZ_JAVIIP010000014.1"/>
</dbReference>
<comment type="subcellular location">
    <subcellularLocation>
        <location evidence="1">Membrane</location>
        <topology evidence="1">Single-pass membrane protein</topology>
    </subcellularLocation>
</comment>
<evidence type="ECO:0000256" key="2">
    <source>
        <dbReference type="ARBA" id="ARBA00010270"/>
    </source>
</evidence>
<dbReference type="EMBL" id="JAVIIP010000014">
    <property type="protein sequence ID" value="MDX8540488.1"/>
    <property type="molecule type" value="Genomic_DNA"/>
</dbReference>
<dbReference type="InterPro" id="IPR012413">
    <property type="entry name" value="BA14K"/>
</dbReference>
<evidence type="ECO:0000256" key="1">
    <source>
        <dbReference type="ARBA" id="ARBA00004167"/>
    </source>
</evidence>
<evidence type="ECO:0000313" key="8">
    <source>
        <dbReference type="EMBL" id="MDX8540488.1"/>
    </source>
</evidence>
<evidence type="ECO:0000256" key="7">
    <source>
        <dbReference type="SAM" id="MobiDB-lite"/>
    </source>
</evidence>
<proteinExistence type="inferred from homology"/>
<keyword evidence="5" id="KW-0430">Lectin</keyword>
<accession>A0ABU5AT78</accession>
<keyword evidence="4" id="KW-1003">Cell membrane</keyword>
<evidence type="ECO:0000256" key="4">
    <source>
        <dbReference type="ARBA" id="ARBA00022475"/>
    </source>
</evidence>
<evidence type="ECO:0000313" key="9">
    <source>
        <dbReference type="Proteomes" id="UP001276564"/>
    </source>
</evidence>